<proteinExistence type="predicted"/>
<protein>
    <submittedName>
        <fullName evidence="1">Uncharacterized protein</fullName>
    </submittedName>
</protein>
<organism evidence="1 2">
    <name type="scientific">Rotaria socialis</name>
    <dbReference type="NCBI Taxonomy" id="392032"/>
    <lineage>
        <taxon>Eukaryota</taxon>
        <taxon>Metazoa</taxon>
        <taxon>Spiralia</taxon>
        <taxon>Gnathifera</taxon>
        <taxon>Rotifera</taxon>
        <taxon>Eurotatoria</taxon>
        <taxon>Bdelloidea</taxon>
        <taxon>Philodinida</taxon>
        <taxon>Philodinidae</taxon>
        <taxon>Rotaria</taxon>
    </lineage>
</organism>
<evidence type="ECO:0000313" key="1">
    <source>
        <dbReference type="EMBL" id="CAF5078221.1"/>
    </source>
</evidence>
<gene>
    <name evidence="1" type="ORF">QYT958_LOCUS43746</name>
</gene>
<accession>A0A822DLL1</accession>
<sequence length="71" mass="7712">VSSFNLQSPIGTPQESLMKQLFALAIGAANVGGELLDTETLKNSFSGKWLCYAMLYHLAFSEQFSNATLLP</sequence>
<name>A0A822DLL1_9BILA</name>
<evidence type="ECO:0000313" key="2">
    <source>
        <dbReference type="Proteomes" id="UP000663848"/>
    </source>
</evidence>
<reference evidence="1" key="1">
    <citation type="submission" date="2021-02" db="EMBL/GenBank/DDBJ databases">
        <authorList>
            <person name="Nowell W R."/>
        </authorList>
    </citation>
    <scope>NUCLEOTIDE SEQUENCE</scope>
</reference>
<dbReference type="Proteomes" id="UP000663848">
    <property type="component" value="Unassembled WGS sequence"/>
</dbReference>
<feature type="non-terminal residue" evidence="1">
    <location>
        <position position="1"/>
    </location>
</feature>
<dbReference type="EMBL" id="CAJOBR010063835">
    <property type="protein sequence ID" value="CAF5078221.1"/>
    <property type="molecule type" value="Genomic_DNA"/>
</dbReference>
<comment type="caution">
    <text evidence="1">The sequence shown here is derived from an EMBL/GenBank/DDBJ whole genome shotgun (WGS) entry which is preliminary data.</text>
</comment>
<dbReference type="AlphaFoldDB" id="A0A822DLL1"/>